<feature type="region of interest" description="Disordered" evidence="1">
    <location>
        <begin position="301"/>
        <end position="321"/>
    </location>
</feature>
<dbReference type="AlphaFoldDB" id="A0A388LVD4"/>
<comment type="caution">
    <text evidence="2">The sequence shown here is derived from an EMBL/GenBank/DDBJ whole genome shotgun (WGS) entry which is preliminary data.</text>
</comment>
<evidence type="ECO:0000313" key="3">
    <source>
        <dbReference type="Proteomes" id="UP000265515"/>
    </source>
</evidence>
<organism evidence="2 3">
    <name type="scientific">Chara braunii</name>
    <name type="common">Braun's stonewort</name>
    <dbReference type="NCBI Taxonomy" id="69332"/>
    <lineage>
        <taxon>Eukaryota</taxon>
        <taxon>Viridiplantae</taxon>
        <taxon>Streptophyta</taxon>
        <taxon>Charophyceae</taxon>
        <taxon>Charales</taxon>
        <taxon>Characeae</taxon>
        <taxon>Chara</taxon>
    </lineage>
</organism>
<reference evidence="2 3" key="1">
    <citation type="journal article" date="2018" name="Cell">
        <title>The Chara Genome: Secondary Complexity and Implications for Plant Terrestrialization.</title>
        <authorList>
            <person name="Nishiyama T."/>
            <person name="Sakayama H."/>
            <person name="Vries J.D."/>
            <person name="Buschmann H."/>
            <person name="Saint-Marcoux D."/>
            <person name="Ullrich K.K."/>
            <person name="Haas F.B."/>
            <person name="Vanderstraeten L."/>
            <person name="Becker D."/>
            <person name="Lang D."/>
            <person name="Vosolsobe S."/>
            <person name="Rombauts S."/>
            <person name="Wilhelmsson P.K.I."/>
            <person name="Janitza P."/>
            <person name="Kern R."/>
            <person name="Heyl A."/>
            <person name="Rumpler F."/>
            <person name="Villalobos L.I.A.C."/>
            <person name="Clay J.M."/>
            <person name="Skokan R."/>
            <person name="Toyoda A."/>
            <person name="Suzuki Y."/>
            <person name="Kagoshima H."/>
            <person name="Schijlen E."/>
            <person name="Tajeshwar N."/>
            <person name="Catarino B."/>
            <person name="Hetherington A.J."/>
            <person name="Saltykova A."/>
            <person name="Bonnot C."/>
            <person name="Breuninger H."/>
            <person name="Symeonidi A."/>
            <person name="Radhakrishnan G.V."/>
            <person name="Van Nieuwerburgh F."/>
            <person name="Deforce D."/>
            <person name="Chang C."/>
            <person name="Karol K.G."/>
            <person name="Hedrich R."/>
            <person name="Ulvskov P."/>
            <person name="Glockner G."/>
            <person name="Delwiche C.F."/>
            <person name="Petrasek J."/>
            <person name="Van de Peer Y."/>
            <person name="Friml J."/>
            <person name="Beilby M."/>
            <person name="Dolan L."/>
            <person name="Kohara Y."/>
            <person name="Sugano S."/>
            <person name="Fujiyama A."/>
            <person name="Delaux P.-M."/>
            <person name="Quint M."/>
            <person name="TheiBen G."/>
            <person name="Hagemann M."/>
            <person name="Harholt J."/>
            <person name="Dunand C."/>
            <person name="Zachgo S."/>
            <person name="Langdale J."/>
            <person name="Maumus F."/>
            <person name="Straeten D.V.D."/>
            <person name="Gould S.B."/>
            <person name="Rensing S.A."/>
        </authorList>
    </citation>
    <scope>NUCLEOTIDE SEQUENCE [LARGE SCALE GENOMIC DNA]</scope>
    <source>
        <strain evidence="2 3">S276</strain>
    </source>
</reference>
<protein>
    <submittedName>
        <fullName evidence="2">Uncharacterized protein</fullName>
    </submittedName>
</protein>
<dbReference type="Proteomes" id="UP000265515">
    <property type="component" value="Unassembled WGS sequence"/>
</dbReference>
<name>A0A388LVD4_CHABU</name>
<keyword evidence="3" id="KW-1185">Reference proteome</keyword>
<evidence type="ECO:0000256" key="1">
    <source>
        <dbReference type="SAM" id="MobiDB-lite"/>
    </source>
</evidence>
<sequence length="348" mass="39732">MEDRARRSIGQCYDEGVVQMVENVGEVVEDERGKRFNVNESYDAIKERWLKERTVIFIFQDEARDLSRSVKEDLIRAHEDGWMSRRLFDPSIRRGRVKFEGPNVISYVAKAIEVATWLVQKATIKLALRGKEYSVLVKPWMTKPELKELKLREAETNFWIVALRVPLDAMCYLPSAAEGLFGGVKMMHPLEVDRVKPKLMNIKLDMDPSARFRVENSLTIESPKGELWTLDSHLAEALTQAGVKWLRLDAVREANSHELEAISLTQEVTALLLLSVNEKLPDSLNLRSKFLLTSLTKNWRSSSQQSHSGSGSRQSPMHQSPVESVWRWGDDQIDSCIQYQAMGTTVDG</sequence>
<evidence type="ECO:0000313" key="2">
    <source>
        <dbReference type="EMBL" id="GBG86286.1"/>
    </source>
</evidence>
<accession>A0A388LVD4</accession>
<gene>
    <name evidence="2" type="ORF">CBR_g41280</name>
</gene>
<dbReference type="EMBL" id="BFEA01000557">
    <property type="protein sequence ID" value="GBG86286.1"/>
    <property type="molecule type" value="Genomic_DNA"/>
</dbReference>
<dbReference type="Gramene" id="GBG86286">
    <property type="protein sequence ID" value="GBG86286"/>
    <property type="gene ID" value="CBR_g41280"/>
</dbReference>
<feature type="compositionally biased region" description="Low complexity" evidence="1">
    <location>
        <begin position="301"/>
        <end position="315"/>
    </location>
</feature>
<proteinExistence type="predicted"/>